<evidence type="ECO:0000313" key="3">
    <source>
        <dbReference type="EMBL" id="KAH3873656.1"/>
    </source>
</evidence>
<evidence type="ECO:0000256" key="1">
    <source>
        <dbReference type="SAM" id="SignalP"/>
    </source>
</evidence>
<dbReference type="SUPFAM" id="SSF57625">
    <property type="entry name" value="Invertebrate chitin-binding proteins"/>
    <property type="match status" value="1"/>
</dbReference>
<dbReference type="SMART" id="SM00494">
    <property type="entry name" value="ChtBD2"/>
    <property type="match status" value="1"/>
</dbReference>
<gene>
    <name evidence="3" type="ORF">DPMN_036893</name>
</gene>
<feature type="domain" description="Chitin-binding type-2" evidence="2">
    <location>
        <begin position="22"/>
        <end position="85"/>
    </location>
</feature>
<comment type="caution">
    <text evidence="3">The sequence shown here is derived from an EMBL/GenBank/DDBJ whole genome shotgun (WGS) entry which is preliminary data.</text>
</comment>
<accession>A0A9D4MEC6</accession>
<dbReference type="PROSITE" id="PS50940">
    <property type="entry name" value="CHIT_BIND_II"/>
    <property type="match status" value="1"/>
</dbReference>
<dbReference type="GO" id="GO:0008061">
    <property type="term" value="F:chitin binding"/>
    <property type="evidence" value="ECO:0007669"/>
    <property type="project" value="InterPro"/>
</dbReference>
<dbReference type="GO" id="GO:0005576">
    <property type="term" value="C:extracellular region"/>
    <property type="evidence" value="ECO:0007669"/>
    <property type="project" value="InterPro"/>
</dbReference>
<dbReference type="Proteomes" id="UP000828390">
    <property type="component" value="Unassembled WGS sequence"/>
</dbReference>
<feature type="chain" id="PRO_5039087804" description="Chitin-binding type-2 domain-containing protein" evidence="1">
    <location>
        <begin position="20"/>
        <end position="174"/>
    </location>
</feature>
<name>A0A9D4MEC6_DREPO</name>
<dbReference type="Gene3D" id="2.170.140.10">
    <property type="entry name" value="Chitin binding domain"/>
    <property type="match status" value="1"/>
</dbReference>
<dbReference type="OrthoDB" id="6131869at2759"/>
<reference evidence="3" key="2">
    <citation type="submission" date="2020-11" db="EMBL/GenBank/DDBJ databases">
        <authorList>
            <person name="McCartney M.A."/>
            <person name="Auch B."/>
            <person name="Kono T."/>
            <person name="Mallez S."/>
            <person name="Becker A."/>
            <person name="Gohl D.M."/>
            <person name="Silverstein K.A.T."/>
            <person name="Koren S."/>
            <person name="Bechman K.B."/>
            <person name="Herman A."/>
            <person name="Abrahante J.E."/>
            <person name="Garbe J."/>
        </authorList>
    </citation>
    <scope>NUCLEOTIDE SEQUENCE</scope>
    <source>
        <strain evidence="3">Duluth1</strain>
        <tissue evidence="3">Whole animal</tissue>
    </source>
</reference>
<dbReference type="InterPro" id="IPR036508">
    <property type="entry name" value="Chitin-bd_dom_sf"/>
</dbReference>
<organism evidence="3 4">
    <name type="scientific">Dreissena polymorpha</name>
    <name type="common">Zebra mussel</name>
    <name type="synonym">Mytilus polymorpha</name>
    <dbReference type="NCBI Taxonomy" id="45954"/>
    <lineage>
        <taxon>Eukaryota</taxon>
        <taxon>Metazoa</taxon>
        <taxon>Spiralia</taxon>
        <taxon>Lophotrochozoa</taxon>
        <taxon>Mollusca</taxon>
        <taxon>Bivalvia</taxon>
        <taxon>Autobranchia</taxon>
        <taxon>Heteroconchia</taxon>
        <taxon>Euheterodonta</taxon>
        <taxon>Imparidentia</taxon>
        <taxon>Neoheterodontei</taxon>
        <taxon>Myida</taxon>
        <taxon>Dreissenoidea</taxon>
        <taxon>Dreissenidae</taxon>
        <taxon>Dreissena</taxon>
    </lineage>
</organism>
<keyword evidence="4" id="KW-1185">Reference proteome</keyword>
<dbReference type="InterPro" id="IPR002557">
    <property type="entry name" value="Chitin-bd_dom"/>
</dbReference>
<evidence type="ECO:0000259" key="2">
    <source>
        <dbReference type="PROSITE" id="PS50940"/>
    </source>
</evidence>
<proteinExistence type="predicted"/>
<protein>
    <recommendedName>
        <fullName evidence="2">Chitin-binding type-2 domain-containing protein</fullName>
    </recommendedName>
</protein>
<dbReference type="EMBL" id="JAIWYP010000002">
    <property type="protein sequence ID" value="KAH3873656.1"/>
    <property type="molecule type" value="Genomic_DNA"/>
</dbReference>
<feature type="signal peptide" evidence="1">
    <location>
        <begin position="1"/>
        <end position="19"/>
    </location>
</feature>
<dbReference type="Pfam" id="PF01607">
    <property type="entry name" value="CBM_14"/>
    <property type="match status" value="1"/>
</dbReference>
<sequence>MNSIILVVLSGIVFVSIAGDEVPICEPGSKEKLPHPRECQLYIDCASTTEVPWLPGAKTRECEYPLLFDERTRLCQDFRTVHCGSRSLKVNACDYYGNQCNGPNCRPCDFSYPSCEGRPDGRNAIEWKLNSPMYAVCDSGRFIEEGKCPADTSGAPLLFNPALRECDKMENVLG</sequence>
<keyword evidence="1" id="KW-0732">Signal</keyword>
<evidence type="ECO:0000313" key="4">
    <source>
        <dbReference type="Proteomes" id="UP000828390"/>
    </source>
</evidence>
<dbReference type="AlphaFoldDB" id="A0A9D4MEC6"/>
<reference evidence="3" key="1">
    <citation type="journal article" date="2019" name="bioRxiv">
        <title>The Genome of the Zebra Mussel, Dreissena polymorpha: A Resource for Invasive Species Research.</title>
        <authorList>
            <person name="McCartney M.A."/>
            <person name="Auch B."/>
            <person name="Kono T."/>
            <person name="Mallez S."/>
            <person name="Zhang Y."/>
            <person name="Obille A."/>
            <person name="Becker A."/>
            <person name="Abrahante J.E."/>
            <person name="Garbe J."/>
            <person name="Badalamenti J.P."/>
            <person name="Herman A."/>
            <person name="Mangelson H."/>
            <person name="Liachko I."/>
            <person name="Sullivan S."/>
            <person name="Sone E.D."/>
            <person name="Koren S."/>
            <person name="Silverstein K.A.T."/>
            <person name="Beckman K.B."/>
            <person name="Gohl D.M."/>
        </authorList>
    </citation>
    <scope>NUCLEOTIDE SEQUENCE</scope>
    <source>
        <strain evidence="3">Duluth1</strain>
        <tissue evidence="3">Whole animal</tissue>
    </source>
</reference>